<dbReference type="Gene3D" id="3.40.630.30">
    <property type="match status" value="1"/>
</dbReference>
<dbReference type="PROSITE" id="PS50016">
    <property type="entry name" value="ZF_PHD_2"/>
    <property type="match status" value="1"/>
</dbReference>
<dbReference type="Pfam" id="PF16135">
    <property type="entry name" value="TDBD"/>
    <property type="match status" value="2"/>
</dbReference>
<sequence length="851" mass="94130">MGEGAVCLAVLTDGEMALCDPSRTEAKRDHQWVVDANESESLPNKKQAKENSNDEPNSEILNPNVSPKENASSCQTISSQPAEMPRDNNFGGGDITSTSTENSSMDSTSDEENGSNDAAFAVSTSQVIMEAPKPIGSTGIRRIIFKFSKSKEDYAPASSAGQVETGNMLASSPKNKMELKMSKKVVVNNYPTNVKRLLSTGILEGARVKYISFIHERELLGIIKGSGYLCGCPLCNFSEVLNAYEFEQHAGCRTKHPNDNIFLENGKSIHGIVQELRRAPLNLLHEVIRSVVGSSISEKFYLAWKESLQAANIQEIGEKFEMERQSQLELLDLPNSIESCPSDTAEDSLGLSSKYMMPEFPIKEKAHVKQKRPRGWKRGVKRLNSNSYNSVVRQKKISGGRVKKRDNDLHRLLFMPNGLPDGAELGYYAKGQRLLEGYKQGNGIICSCCHSEISPSQFESHAGWGARRQPYRHIYTSNGLSLHDLSISLANGQSLAASDSDDMCTVCGEGGDLILCDGCPRAFHTACLEIQCIPESDWQCPYCKDKFDFDRSASIGESSTVKPITIRLTRVVRAPATEIGGCAVCRGHDFSVAKFDERTVILCDQCEREFHVGCLRDHELCDLKELPKGKWFCREDCNRIYCTLQNLILHGAEMVPTSVSTMIKRKLIEKGLVEAAEDNVQWQLLSGKSGFPDHRLLLSKAAAIFRDGFDPIVISGRDLIPAMVYGRNTAGQEFGGMYCVVLCIRSTVISAGILRIFGQKVAELPLVATSKGNRGKGYFQALFACIENLLCSLNVENLVLPAAEEAESIWTNKLGFRKMTEEQLLKYTKDFSLMNFLGTSMLEKEVTRVID</sequence>
<dbReference type="PANTHER" id="PTHR47025:SF7">
    <property type="entry name" value="ACYL-COA N-ACYLTRANSFERASE WITH RING_FYVE_PHD-TYPE ZINC FINGER DOMAIN-CONTAINING PROTEIN"/>
    <property type="match status" value="1"/>
</dbReference>
<evidence type="ECO:0000256" key="7">
    <source>
        <dbReference type="SAM" id="MobiDB-lite"/>
    </source>
</evidence>
<dbReference type="PANTHER" id="PTHR47025">
    <property type="entry name" value="AUTOIMMUNE REGULATOR"/>
    <property type="match status" value="1"/>
</dbReference>
<dbReference type="InterPro" id="IPR001965">
    <property type="entry name" value="Znf_PHD"/>
</dbReference>
<dbReference type="Pfam" id="PF23209">
    <property type="entry name" value="IDM1_C"/>
    <property type="match status" value="1"/>
</dbReference>
<dbReference type="FunFam" id="3.30.40.10:FF:000413">
    <property type="entry name" value="PHD zinc finger protein"/>
    <property type="match status" value="1"/>
</dbReference>
<keyword evidence="2" id="KW-0479">Metal-binding</keyword>
<dbReference type="InterPro" id="IPR011011">
    <property type="entry name" value="Znf_FYVE_PHD"/>
</dbReference>
<dbReference type="CDD" id="cd15539">
    <property type="entry name" value="PHD1_AIRE"/>
    <property type="match status" value="1"/>
</dbReference>
<evidence type="ECO:0000256" key="5">
    <source>
        <dbReference type="ARBA" id="ARBA00023242"/>
    </source>
</evidence>
<dbReference type="Proteomes" id="UP001141806">
    <property type="component" value="Unassembled WGS sequence"/>
</dbReference>
<dbReference type="SMART" id="SM00249">
    <property type="entry name" value="PHD"/>
    <property type="match status" value="2"/>
</dbReference>
<evidence type="ECO:0000256" key="1">
    <source>
        <dbReference type="ARBA" id="ARBA00004123"/>
    </source>
</evidence>
<dbReference type="InterPro" id="IPR019787">
    <property type="entry name" value="Znf_PHD-finger"/>
</dbReference>
<keyword evidence="3 6" id="KW-0863">Zinc-finger</keyword>
<evidence type="ECO:0000256" key="6">
    <source>
        <dbReference type="PROSITE-ProRule" id="PRU00146"/>
    </source>
</evidence>
<dbReference type="PROSITE" id="PS01359">
    <property type="entry name" value="ZF_PHD_1"/>
    <property type="match status" value="1"/>
</dbReference>
<dbReference type="Pfam" id="PF00628">
    <property type="entry name" value="PHD"/>
    <property type="match status" value="1"/>
</dbReference>
<dbReference type="InterPro" id="IPR056511">
    <property type="entry name" value="IDM1_C"/>
</dbReference>
<evidence type="ECO:0000313" key="10">
    <source>
        <dbReference type="Proteomes" id="UP001141806"/>
    </source>
</evidence>
<keyword evidence="10" id="KW-1185">Reference proteome</keyword>
<feature type="region of interest" description="Disordered" evidence="7">
    <location>
        <begin position="22"/>
        <end position="116"/>
    </location>
</feature>
<gene>
    <name evidence="9" type="ORF">NE237_004367</name>
</gene>
<feature type="compositionally biased region" description="Polar residues" evidence="7">
    <location>
        <begin position="95"/>
        <end position="107"/>
    </location>
</feature>
<keyword evidence="5" id="KW-0539">Nucleus</keyword>
<keyword evidence="4" id="KW-0862">Zinc</keyword>
<dbReference type="EMBL" id="JAMYWD010000005">
    <property type="protein sequence ID" value="KAJ4971268.1"/>
    <property type="molecule type" value="Genomic_DNA"/>
</dbReference>
<reference evidence="9" key="1">
    <citation type="journal article" date="2023" name="Plant J.">
        <title>The genome of the king protea, Protea cynaroides.</title>
        <authorList>
            <person name="Chang J."/>
            <person name="Duong T.A."/>
            <person name="Schoeman C."/>
            <person name="Ma X."/>
            <person name="Roodt D."/>
            <person name="Barker N."/>
            <person name="Li Z."/>
            <person name="Van de Peer Y."/>
            <person name="Mizrachi E."/>
        </authorList>
    </citation>
    <scope>NUCLEOTIDE SEQUENCE</scope>
    <source>
        <tissue evidence="9">Young leaves</tissue>
    </source>
</reference>
<proteinExistence type="predicted"/>
<feature type="compositionally biased region" description="Polar residues" evidence="7">
    <location>
        <begin position="59"/>
        <end position="81"/>
    </location>
</feature>
<dbReference type="AlphaFoldDB" id="A0A9Q0KIJ0"/>
<dbReference type="Gene3D" id="3.30.40.10">
    <property type="entry name" value="Zinc/RING finger domain, C3HC4 (zinc finger)"/>
    <property type="match status" value="2"/>
</dbReference>
<evidence type="ECO:0000259" key="8">
    <source>
        <dbReference type="PROSITE" id="PS50016"/>
    </source>
</evidence>
<evidence type="ECO:0000313" key="9">
    <source>
        <dbReference type="EMBL" id="KAJ4971268.1"/>
    </source>
</evidence>
<dbReference type="GO" id="GO:0042393">
    <property type="term" value="F:histone binding"/>
    <property type="evidence" value="ECO:0007669"/>
    <property type="project" value="TreeGrafter"/>
</dbReference>
<dbReference type="SUPFAM" id="SSF57903">
    <property type="entry name" value="FYVE/PHD zinc finger"/>
    <property type="match status" value="2"/>
</dbReference>
<dbReference type="OrthoDB" id="1903104at2759"/>
<name>A0A9Q0KIJ0_9MAGN</name>
<dbReference type="GO" id="GO:0045944">
    <property type="term" value="P:positive regulation of transcription by RNA polymerase II"/>
    <property type="evidence" value="ECO:0007669"/>
    <property type="project" value="TreeGrafter"/>
</dbReference>
<dbReference type="GO" id="GO:0003682">
    <property type="term" value="F:chromatin binding"/>
    <property type="evidence" value="ECO:0007669"/>
    <property type="project" value="TreeGrafter"/>
</dbReference>
<dbReference type="GO" id="GO:0000977">
    <property type="term" value="F:RNA polymerase II transcription regulatory region sequence-specific DNA binding"/>
    <property type="evidence" value="ECO:0007669"/>
    <property type="project" value="TreeGrafter"/>
</dbReference>
<organism evidence="9 10">
    <name type="scientific">Protea cynaroides</name>
    <dbReference type="NCBI Taxonomy" id="273540"/>
    <lineage>
        <taxon>Eukaryota</taxon>
        <taxon>Viridiplantae</taxon>
        <taxon>Streptophyta</taxon>
        <taxon>Embryophyta</taxon>
        <taxon>Tracheophyta</taxon>
        <taxon>Spermatophyta</taxon>
        <taxon>Magnoliopsida</taxon>
        <taxon>Proteales</taxon>
        <taxon>Proteaceae</taxon>
        <taxon>Protea</taxon>
    </lineage>
</organism>
<dbReference type="InterPro" id="IPR032308">
    <property type="entry name" value="TDBD"/>
</dbReference>
<feature type="compositionally biased region" description="Basic and acidic residues" evidence="7">
    <location>
        <begin position="22"/>
        <end position="32"/>
    </location>
</feature>
<accession>A0A9Q0KIJ0</accession>
<dbReference type="SUPFAM" id="SSF55729">
    <property type="entry name" value="Acyl-CoA N-acyltransferases (Nat)"/>
    <property type="match status" value="1"/>
</dbReference>
<dbReference type="InterPro" id="IPR016181">
    <property type="entry name" value="Acyl_CoA_acyltransferase"/>
</dbReference>
<comment type="caution">
    <text evidence="9">The sequence shown here is derived from an EMBL/GenBank/DDBJ whole genome shotgun (WGS) entry which is preliminary data.</text>
</comment>
<evidence type="ECO:0000256" key="3">
    <source>
        <dbReference type="ARBA" id="ARBA00022771"/>
    </source>
</evidence>
<evidence type="ECO:0000256" key="4">
    <source>
        <dbReference type="ARBA" id="ARBA00022833"/>
    </source>
</evidence>
<feature type="domain" description="PHD-type" evidence="8">
    <location>
        <begin position="501"/>
        <end position="546"/>
    </location>
</feature>
<dbReference type="GO" id="GO:0008270">
    <property type="term" value="F:zinc ion binding"/>
    <property type="evidence" value="ECO:0007669"/>
    <property type="project" value="UniProtKB-KW"/>
</dbReference>
<comment type="subcellular location">
    <subcellularLocation>
        <location evidence="1">Nucleus</location>
    </subcellularLocation>
</comment>
<evidence type="ECO:0000256" key="2">
    <source>
        <dbReference type="ARBA" id="ARBA00022723"/>
    </source>
</evidence>
<dbReference type="GO" id="GO:0005634">
    <property type="term" value="C:nucleus"/>
    <property type="evidence" value="ECO:0007669"/>
    <property type="project" value="UniProtKB-SubCell"/>
</dbReference>
<protein>
    <recommendedName>
        <fullName evidence="8">PHD-type domain-containing protein</fullName>
    </recommendedName>
</protein>
<dbReference type="InterPro" id="IPR019786">
    <property type="entry name" value="Zinc_finger_PHD-type_CS"/>
</dbReference>
<dbReference type="InterPro" id="IPR013083">
    <property type="entry name" value="Znf_RING/FYVE/PHD"/>
</dbReference>